<dbReference type="STRING" id="675635.Psed_5775"/>
<name>F4D1B4_PSEUX</name>
<reference evidence="1 2" key="1">
    <citation type="journal article" date="2011" name="J. Bacteriol.">
        <title>Genome sequence of the 1,4-dioxane-degrading Pseudonocardia dioxanivorans strain CB1190.</title>
        <authorList>
            <person name="Sales C.M."/>
            <person name="Mahendra S."/>
            <person name="Grostern A."/>
            <person name="Parales R.E."/>
            <person name="Goodwin L.A."/>
            <person name="Woyke T."/>
            <person name="Nolan M."/>
            <person name="Lapidus A."/>
            <person name="Chertkov O."/>
            <person name="Ovchinnikova G."/>
            <person name="Sczyrba A."/>
            <person name="Alvarez-Cohen L."/>
        </authorList>
    </citation>
    <scope>NUCLEOTIDE SEQUENCE [LARGE SCALE GENOMIC DNA]</scope>
    <source>
        <strain evidence="2">ATCC 55486 / DSM 44775 / JCM 13855 / CB1190</strain>
    </source>
</reference>
<sequence length="34" mass="4006">MPNLTLTWWEELDLDWEIEQLLLDDAPPPPDGSR</sequence>
<dbReference type="AlphaFoldDB" id="F4D1B4"/>
<gene>
    <name evidence="1" type="ordered locus">Psed_5775</name>
</gene>
<proteinExistence type="predicted"/>
<dbReference type="KEGG" id="pdx:Psed_5775"/>
<protein>
    <submittedName>
        <fullName evidence="1">Uncharacterized protein</fullName>
    </submittedName>
</protein>
<evidence type="ECO:0000313" key="2">
    <source>
        <dbReference type="Proteomes" id="UP000007809"/>
    </source>
</evidence>
<accession>F4D1B4</accession>
<dbReference type="HOGENOM" id="CLU_3375528_0_0_11"/>
<dbReference type="EMBL" id="CP002593">
    <property type="protein sequence ID" value="AEA27902.1"/>
    <property type="molecule type" value="Genomic_DNA"/>
</dbReference>
<keyword evidence="2" id="KW-1185">Reference proteome</keyword>
<organism evidence="1 2">
    <name type="scientific">Pseudonocardia dioxanivorans (strain ATCC 55486 / DSM 44775 / JCM 13855 / CB1190)</name>
    <dbReference type="NCBI Taxonomy" id="675635"/>
    <lineage>
        <taxon>Bacteria</taxon>
        <taxon>Bacillati</taxon>
        <taxon>Actinomycetota</taxon>
        <taxon>Actinomycetes</taxon>
        <taxon>Pseudonocardiales</taxon>
        <taxon>Pseudonocardiaceae</taxon>
        <taxon>Pseudonocardia</taxon>
    </lineage>
</organism>
<evidence type="ECO:0000313" key="1">
    <source>
        <dbReference type="EMBL" id="AEA27902.1"/>
    </source>
</evidence>
<dbReference type="Proteomes" id="UP000007809">
    <property type="component" value="Chromosome"/>
</dbReference>